<dbReference type="InterPro" id="IPR036661">
    <property type="entry name" value="Luciferase-like_sf"/>
</dbReference>
<evidence type="ECO:0000313" key="3">
    <source>
        <dbReference type="EMBL" id="RAK50487.1"/>
    </source>
</evidence>
<comment type="caution">
    <text evidence="3">The sequence shown here is derived from an EMBL/GenBank/DDBJ whole genome shotgun (WGS) entry which is preliminary data.</text>
</comment>
<dbReference type="InterPro" id="IPR050766">
    <property type="entry name" value="Bact_Lucif_Oxidored"/>
</dbReference>
<dbReference type="PANTHER" id="PTHR30137">
    <property type="entry name" value="LUCIFERASE-LIKE MONOOXYGENASE"/>
    <property type="match status" value="1"/>
</dbReference>
<proteinExistence type="predicted"/>
<dbReference type="SUPFAM" id="SSF51679">
    <property type="entry name" value="Bacterial luciferase-like"/>
    <property type="match status" value="1"/>
</dbReference>
<name>A0A328A7X9_9STAP</name>
<feature type="domain" description="Luciferase-like" evidence="2">
    <location>
        <begin position="46"/>
        <end position="332"/>
    </location>
</feature>
<evidence type="ECO:0000256" key="1">
    <source>
        <dbReference type="ARBA" id="ARBA00007789"/>
    </source>
</evidence>
<dbReference type="OrthoDB" id="9780518at2"/>
<evidence type="ECO:0000313" key="4">
    <source>
        <dbReference type="Proteomes" id="UP000249579"/>
    </source>
</evidence>
<dbReference type="Pfam" id="PF00296">
    <property type="entry name" value="Bac_luciferase"/>
    <property type="match status" value="1"/>
</dbReference>
<dbReference type="EMBL" id="PZJG01000001">
    <property type="protein sequence ID" value="RAK50487.1"/>
    <property type="molecule type" value="Genomic_DNA"/>
</dbReference>
<dbReference type="GO" id="GO:0016705">
    <property type="term" value="F:oxidoreductase activity, acting on paired donors, with incorporation or reduction of molecular oxygen"/>
    <property type="evidence" value="ECO:0007669"/>
    <property type="project" value="InterPro"/>
</dbReference>
<dbReference type="AlphaFoldDB" id="A0A328A7X9"/>
<comment type="similarity">
    <text evidence="1">To bacterial alkanal monooxygenase alpha and beta chains.</text>
</comment>
<dbReference type="PANTHER" id="PTHR30137:SF19">
    <property type="entry name" value="LUCIFERASE-LIKE MONOOXYGENASE"/>
    <property type="match status" value="1"/>
</dbReference>
<dbReference type="InterPro" id="IPR011251">
    <property type="entry name" value="Luciferase-like_dom"/>
</dbReference>
<dbReference type="InterPro" id="IPR019949">
    <property type="entry name" value="CmoO-like"/>
</dbReference>
<evidence type="ECO:0000259" key="2">
    <source>
        <dbReference type="Pfam" id="PF00296"/>
    </source>
</evidence>
<reference evidence="3 4" key="1">
    <citation type="journal article" date="2018" name="Front. Microbiol.">
        <title>Description and Comparative Genomics of Macrococcus caseolyticus subsp. hominis subsp. nov., Macrococcus goetzii sp. nov., Macrococcus epidermidis sp. nov., and Macrococcus bohemicus sp. nov., Novel Macrococci From Human Clinical Material With Virulence Potential and Suspected Uptake of Foreign DNA by Natural Transformation.</title>
        <authorList>
            <person name="Maslanova I."/>
            <person name="Wertheimer Z."/>
            <person name="Sedlacek I."/>
            <person name="Svec P."/>
            <person name="Indrakova A."/>
            <person name="Kovarovic V."/>
            <person name="Schumann P."/>
            <person name="Sproer C."/>
            <person name="Kralova S."/>
            <person name="Sedo O."/>
            <person name="Kristofova L."/>
            <person name="Vrbovska V."/>
            <person name="Fuzik T."/>
            <person name="Petras P."/>
            <person name="Zdrahal Z."/>
            <person name="Ruzickova V."/>
            <person name="Doskar J."/>
            <person name="Pantucek R."/>
        </authorList>
    </citation>
    <scope>NUCLEOTIDE SEQUENCE [LARGE SCALE GENOMIC DNA]</scope>
    <source>
        <strain evidence="3 4">03/115</strain>
    </source>
</reference>
<accession>A0A328A7X9</accession>
<organism evidence="3 4">
    <name type="scientific">Macrococcoides bohemicum</name>
    <dbReference type="NCBI Taxonomy" id="1903056"/>
    <lineage>
        <taxon>Bacteria</taxon>
        <taxon>Bacillati</taxon>
        <taxon>Bacillota</taxon>
        <taxon>Bacilli</taxon>
        <taxon>Bacillales</taxon>
        <taxon>Staphylococcaceae</taxon>
        <taxon>Macrococcoides</taxon>
    </lineage>
</organism>
<gene>
    <name evidence="3" type="ORF">BHX94_03195</name>
</gene>
<sequence>MCLIINVTTQSIIICFVWFFVYDIYQEEGENVVKLSILDQVPMSRGETPMDALSHTIELVQFAEKINYDRYFVAEHHNTTGLISNSPEILMTRLLSVTSSINIGSAGILLPQYSPYKVAENANLLEALFPGRVTIGLGNSPGGSEITRKALTDGNASKVSAYDRMLEEFLGFMRNTLPLEHQYRGVKAGPRIEKHPEIFTLGLTDNGAKRAAKLGIGFVFGNFISDKYRDSAIKIYQQGFIPNEFMKRPYTIFCSFIIVVKDNAEREMQRRILDHWLLNVTKGRDTVIPSIEQVNKNDYSEQDLRIIEKNRGRYFIGTKEDVKYEIKNLYETYRFDELMVINNTFDFALKKESFKAIKEITDEINSEE</sequence>
<dbReference type="GO" id="GO:0005829">
    <property type="term" value="C:cytosol"/>
    <property type="evidence" value="ECO:0007669"/>
    <property type="project" value="TreeGrafter"/>
</dbReference>
<dbReference type="Proteomes" id="UP000249579">
    <property type="component" value="Unassembled WGS sequence"/>
</dbReference>
<protein>
    <submittedName>
        <fullName evidence="3">LLM class flavin-dependent oxidoreductase</fullName>
    </submittedName>
</protein>
<dbReference type="NCBIfam" id="TIGR03558">
    <property type="entry name" value="oxido_grp_1"/>
    <property type="match status" value="1"/>
</dbReference>
<dbReference type="Gene3D" id="3.20.20.30">
    <property type="entry name" value="Luciferase-like domain"/>
    <property type="match status" value="1"/>
</dbReference>